<evidence type="ECO:0000313" key="2">
    <source>
        <dbReference type="Proteomes" id="UP000030491"/>
    </source>
</evidence>
<dbReference type="Proteomes" id="UP000030491">
    <property type="component" value="Unassembled WGS sequence"/>
</dbReference>
<dbReference type="EMBL" id="JNAJ01000010">
    <property type="protein sequence ID" value="KGF92205.1"/>
    <property type="molecule type" value="Genomic_DNA"/>
</dbReference>
<dbReference type="AlphaFoldDB" id="A0A0A1ZS07"/>
<comment type="caution">
    <text evidence="1">The sequence shown here is derived from an EMBL/GenBank/DDBJ whole genome shotgun (WGS) entry which is preliminary data.</text>
</comment>
<reference evidence="2" key="1">
    <citation type="journal article" date="2014" name="Sci. Data">
        <title>Genomes of diverse isolates of the marine cyanobacterium Prochlorococcus.</title>
        <authorList>
            <person name="Biller S."/>
            <person name="Berube P."/>
            <person name="Thompson J."/>
            <person name="Kelly L."/>
            <person name="Roggensack S."/>
            <person name="Awad L."/>
            <person name="Roache-Johnson K."/>
            <person name="Ding H."/>
            <person name="Giovannoni S.J."/>
            <person name="Moore L.R."/>
            <person name="Chisholm S.W."/>
        </authorList>
    </citation>
    <scope>NUCLEOTIDE SEQUENCE [LARGE SCALE GENOMIC DNA]</scope>
</reference>
<sequence length="59" mass="6607">MTPRMALFDSRKGFISLKVQNSSKINVPLKKDTILCNHCKRTSSNGVRCLGMCVADNDY</sequence>
<accession>A0A0A1ZS07</accession>
<evidence type="ECO:0008006" key="3">
    <source>
        <dbReference type="Google" id="ProtNLM"/>
    </source>
</evidence>
<gene>
    <name evidence="1" type="ORF">EU93_0750</name>
</gene>
<name>A0A0A1ZS07_PROMR</name>
<evidence type="ECO:0000313" key="1">
    <source>
        <dbReference type="EMBL" id="KGF92205.1"/>
    </source>
</evidence>
<proteinExistence type="predicted"/>
<protein>
    <recommendedName>
        <fullName evidence="3">Zn ribbon-like protein</fullName>
    </recommendedName>
</protein>
<organism evidence="1 2">
    <name type="scientific">Prochlorococcus marinus str. MIT 9116</name>
    <dbReference type="NCBI Taxonomy" id="167544"/>
    <lineage>
        <taxon>Bacteria</taxon>
        <taxon>Bacillati</taxon>
        <taxon>Cyanobacteriota</taxon>
        <taxon>Cyanophyceae</taxon>
        <taxon>Synechococcales</taxon>
        <taxon>Prochlorococcaceae</taxon>
        <taxon>Prochlorococcus</taxon>
    </lineage>
</organism>